<evidence type="ECO:0000256" key="1">
    <source>
        <dbReference type="SAM" id="MobiDB-lite"/>
    </source>
</evidence>
<dbReference type="Proteomes" id="UP000277580">
    <property type="component" value="Unassembled WGS sequence"/>
</dbReference>
<keyword evidence="2" id="KW-0472">Membrane</keyword>
<dbReference type="InParanoid" id="A0A3N4KBX8"/>
<accession>A0A3N4KBX8</accession>
<dbReference type="STRING" id="1392247.A0A3N4KBX8"/>
<dbReference type="PANTHER" id="PTHR37544:SF3">
    <property type="entry name" value="SPRAY"/>
    <property type="match status" value="1"/>
</dbReference>
<proteinExistence type="predicted"/>
<evidence type="ECO:0000313" key="4">
    <source>
        <dbReference type="Proteomes" id="UP000277580"/>
    </source>
</evidence>
<evidence type="ECO:0000313" key="3">
    <source>
        <dbReference type="EMBL" id="RPB07990.1"/>
    </source>
</evidence>
<protein>
    <submittedName>
        <fullName evidence="3">Uncharacterized protein</fullName>
    </submittedName>
</protein>
<sequence length="909" mass="101481">MGRYWHIPAEGLRALETLSEPIRGSYRGVDGFFFGYANNSRERSPDLYSLSSPLAHCSDKHKFLVSSGGFLGIIGPQTNFTIFTSKFCTPAYWSQSVKVTMEMTKSGVGRIVNVDRLKGKINPFNGFNITSFEELVATGRASPSENLFGDFPLDAPRAPETYKSYHLNPRSLESLPWGHEDAFKLLFALAVSSEFVDDSQNSTTIINSIRLHRTQAYVTNELWCRLSQVVFGVLSLLTFCLLVSTWNRKCNLDGEPNSLAALMQTLSQSPALRQKMENSEFRHPIDQRELLIESKSIYRLRLSNDQGPYIEVTDVEGKKNVQPESYDLYNEPAQKEGLAPVEMVWGPIGFLYTFYFTILLSLILFVYIADKTKGGLRFYAPESSFKFKLIFSHLPTITGTSIEPLWVLIGTYACMVAPYEILRPGHAPSSKTLTIDYDKTPPHFQTFQALKTGNFGLAALTIAIILANFLAVALGGLFSPRPFISTKVGSFQIEPLNITSNQFMGEDSYFLLAANLSGNALLPNWTVPEFYIMEFGEYGTDWVSSTVSMEAETLGFGTNISCELLPENEVIIRRKPTDTPNNFQLDVDHGCWVTSVSAQDNCQGSCSNETSTNTSTGFLIDSSCPGTFFVGWAEWLPQYTKTKATVLVCNSSMIISKVSATVDSLHQIVSYNKLGMISEADVDNMISRTLPIIPGTSRAVAFDDLFQKSISTSSNVAWIDVLMAQLQPQVRQTGNGTKMPDTTYVVEAFESAYRQLYAVNLRMNAEHDSSISYPRVDFDTIYNKTSMQYRVYVSTPMFSISLSIIISFVLLLLWVHIVRPGRGLTHLPRSMADTFTLLYASDAMEDCSQLRGENVRARGRVLDKMEDSYGYGLFKTPDGEEHFGVHKGSSSPDERESEKDVSRVSIDEV</sequence>
<dbReference type="OrthoDB" id="3248909at2759"/>
<dbReference type="InterPro" id="IPR021840">
    <property type="entry name" value="DUF3433"/>
</dbReference>
<feature type="region of interest" description="Disordered" evidence="1">
    <location>
        <begin position="877"/>
        <end position="909"/>
    </location>
</feature>
<organism evidence="3 4">
    <name type="scientific">Morchella conica CCBAS932</name>
    <dbReference type="NCBI Taxonomy" id="1392247"/>
    <lineage>
        <taxon>Eukaryota</taxon>
        <taxon>Fungi</taxon>
        <taxon>Dikarya</taxon>
        <taxon>Ascomycota</taxon>
        <taxon>Pezizomycotina</taxon>
        <taxon>Pezizomycetes</taxon>
        <taxon>Pezizales</taxon>
        <taxon>Morchellaceae</taxon>
        <taxon>Morchella</taxon>
    </lineage>
</organism>
<feature type="transmembrane region" description="Helical" evidence="2">
    <location>
        <begin position="455"/>
        <end position="478"/>
    </location>
</feature>
<dbReference type="AlphaFoldDB" id="A0A3N4KBX8"/>
<feature type="transmembrane region" description="Helical" evidence="2">
    <location>
        <begin position="791"/>
        <end position="815"/>
    </location>
</feature>
<feature type="transmembrane region" description="Helical" evidence="2">
    <location>
        <begin position="350"/>
        <end position="369"/>
    </location>
</feature>
<name>A0A3N4KBX8_9PEZI</name>
<gene>
    <name evidence="3" type="ORF">P167DRAFT_372917</name>
</gene>
<keyword evidence="4" id="KW-1185">Reference proteome</keyword>
<feature type="compositionally biased region" description="Basic and acidic residues" evidence="1">
    <location>
        <begin position="892"/>
        <end position="909"/>
    </location>
</feature>
<reference evidence="3 4" key="1">
    <citation type="journal article" date="2018" name="Nat. Ecol. Evol.">
        <title>Pezizomycetes genomes reveal the molecular basis of ectomycorrhizal truffle lifestyle.</title>
        <authorList>
            <person name="Murat C."/>
            <person name="Payen T."/>
            <person name="Noel B."/>
            <person name="Kuo A."/>
            <person name="Morin E."/>
            <person name="Chen J."/>
            <person name="Kohler A."/>
            <person name="Krizsan K."/>
            <person name="Balestrini R."/>
            <person name="Da Silva C."/>
            <person name="Montanini B."/>
            <person name="Hainaut M."/>
            <person name="Levati E."/>
            <person name="Barry K.W."/>
            <person name="Belfiori B."/>
            <person name="Cichocki N."/>
            <person name="Clum A."/>
            <person name="Dockter R.B."/>
            <person name="Fauchery L."/>
            <person name="Guy J."/>
            <person name="Iotti M."/>
            <person name="Le Tacon F."/>
            <person name="Lindquist E.A."/>
            <person name="Lipzen A."/>
            <person name="Malagnac F."/>
            <person name="Mello A."/>
            <person name="Molinier V."/>
            <person name="Miyauchi S."/>
            <person name="Poulain J."/>
            <person name="Riccioni C."/>
            <person name="Rubini A."/>
            <person name="Sitrit Y."/>
            <person name="Splivallo R."/>
            <person name="Traeger S."/>
            <person name="Wang M."/>
            <person name="Zifcakova L."/>
            <person name="Wipf D."/>
            <person name="Zambonelli A."/>
            <person name="Paolocci F."/>
            <person name="Nowrousian M."/>
            <person name="Ottonello S."/>
            <person name="Baldrian P."/>
            <person name="Spatafora J.W."/>
            <person name="Henrissat B."/>
            <person name="Nagy L.G."/>
            <person name="Aury J.M."/>
            <person name="Wincker P."/>
            <person name="Grigoriev I.V."/>
            <person name="Bonfante P."/>
            <person name="Martin F.M."/>
        </authorList>
    </citation>
    <scope>NUCLEOTIDE SEQUENCE [LARGE SCALE GENOMIC DNA]</scope>
    <source>
        <strain evidence="3 4">CCBAS932</strain>
    </source>
</reference>
<dbReference type="Pfam" id="PF11915">
    <property type="entry name" value="DUF3433"/>
    <property type="match status" value="1"/>
</dbReference>
<evidence type="ECO:0000256" key="2">
    <source>
        <dbReference type="SAM" id="Phobius"/>
    </source>
</evidence>
<dbReference type="EMBL" id="ML119171">
    <property type="protein sequence ID" value="RPB07990.1"/>
    <property type="molecule type" value="Genomic_DNA"/>
</dbReference>
<keyword evidence="2" id="KW-1133">Transmembrane helix</keyword>
<keyword evidence="2" id="KW-0812">Transmembrane</keyword>
<dbReference type="PANTHER" id="PTHR37544">
    <property type="entry name" value="SPRAY-RELATED"/>
    <property type="match status" value="1"/>
</dbReference>